<keyword evidence="1" id="KW-0732">Signal</keyword>
<dbReference type="PATRIC" id="fig|92706.3.peg.1374"/>
<evidence type="ECO:0000256" key="1">
    <source>
        <dbReference type="SAM" id="SignalP"/>
    </source>
</evidence>
<accession>A0A0F6Z4Z5</accession>
<proteinExistence type="predicted"/>
<evidence type="ECO:0000313" key="3">
    <source>
        <dbReference type="Proteomes" id="UP000034037"/>
    </source>
</evidence>
<keyword evidence="3" id="KW-1185">Reference proteome</keyword>
<organism evidence="2 3">
    <name type="scientific">[Brevibacterium] flavum</name>
    <dbReference type="NCBI Taxonomy" id="92706"/>
    <lineage>
        <taxon>Bacteria</taxon>
        <taxon>Bacillati</taxon>
        <taxon>Actinomycetota</taxon>
        <taxon>Actinomycetes</taxon>
        <taxon>Mycobacteriales</taxon>
        <taxon>Corynebacteriaceae</taxon>
        <taxon>Corynebacterium</taxon>
    </lineage>
</organism>
<name>A0A0F6Z4Z5_9CORY</name>
<feature type="signal peptide" evidence="1">
    <location>
        <begin position="1"/>
        <end position="26"/>
    </location>
</feature>
<dbReference type="Proteomes" id="UP000034037">
    <property type="component" value="Chromosome"/>
</dbReference>
<dbReference type="RefSeq" id="WP_003861370.1">
    <property type="nucleotide sequence ID" value="NZ_CP011309.1"/>
</dbReference>
<dbReference type="AlphaFoldDB" id="A0A0F6Z4Z5"/>
<dbReference type="EMBL" id="CP011309">
    <property type="protein sequence ID" value="AKF27252.1"/>
    <property type="molecule type" value="Genomic_DNA"/>
</dbReference>
<reference evidence="2 3" key="1">
    <citation type="submission" date="2015-04" db="EMBL/GenBank/DDBJ databases">
        <title>Complete Genome Sequence of Brevibacterium flavum ATCC 15168.</title>
        <authorList>
            <person name="Ahn J."/>
            <person name="Park G."/>
            <person name="Jeon W."/>
            <person name="Jang Y."/>
            <person name="Jang M."/>
            <person name="Lee H."/>
            <person name="Lee H."/>
        </authorList>
    </citation>
    <scope>NUCLEOTIDE SEQUENCE [LARGE SCALE GENOMIC DNA]</scope>
    <source>
        <strain evidence="2 3">ATCC 15168</strain>
    </source>
</reference>
<protein>
    <submittedName>
        <fullName evidence="2">Uncharacterized protein</fullName>
    </submittedName>
</protein>
<feature type="chain" id="PRO_5002513170" evidence="1">
    <location>
        <begin position="27"/>
        <end position="104"/>
    </location>
</feature>
<gene>
    <name evidence="2" type="ORF">YH66_06615</name>
</gene>
<sequence length="104" mass="11121">MIKKYLSTIAAVTIASAVLFAPSAQANTISSHFPEHDMVDPYGPTMTSTGLNRSQETVMFHGLFGAIVLSTGSPVVGDCQNVPLSHQQVICPLATELHYAIYGR</sequence>
<evidence type="ECO:0000313" key="2">
    <source>
        <dbReference type="EMBL" id="AKF27252.1"/>
    </source>
</evidence>
<dbReference type="HOGENOM" id="CLU_2394729_0_0_11"/>